<evidence type="ECO:0000256" key="1">
    <source>
        <dbReference type="SAM" id="MobiDB-lite"/>
    </source>
</evidence>
<dbReference type="RefSeq" id="WP_185087049.1">
    <property type="nucleotide sequence ID" value="NZ_JACHJB010000002.1"/>
</dbReference>
<evidence type="ECO:0000313" key="4">
    <source>
        <dbReference type="Proteomes" id="UP000583800"/>
    </source>
</evidence>
<evidence type="ECO:0000313" key="3">
    <source>
        <dbReference type="EMBL" id="MBB6349488.1"/>
    </source>
</evidence>
<feature type="compositionally biased region" description="Low complexity" evidence="1">
    <location>
        <begin position="1"/>
        <end position="17"/>
    </location>
</feature>
<feature type="transmembrane region" description="Helical" evidence="2">
    <location>
        <begin position="256"/>
        <end position="277"/>
    </location>
</feature>
<name>A0A7X0EZ67_9ACTN</name>
<accession>A0A7X0EZ67</accession>
<dbReference type="Proteomes" id="UP000583800">
    <property type="component" value="Unassembled WGS sequence"/>
</dbReference>
<feature type="region of interest" description="Disordered" evidence="1">
    <location>
        <begin position="1"/>
        <end position="21"/>
    </location>
</feature>
<comment type="caution">
    <text evidence="3">The sequence shown here is derived from an EMBL/GenBank/DDBJ whole genome shotgun (WGS) entry which is preliminary data.</text>
</comment>
<keyword evidence="2" id="KW-0472">Membrane</keyword>
<sequence>MTMLSAARPSSSPSGSSAGRGAGVAGGLRRLARVALATLAIVASAGCAAGEAKGSYKPALLPVKLEWDSSGVKVTGESSLVTPIGVFSIGAAYSLAGTADDALYVIIRNARKSPADPSVAGFDHIYKVKSGTGEFTAVVNGTAVIQIVDRQVLIDVTHGTVRTVEFRGAEAAVQERAAGIDDRWRSHWETCFYSPMALSRWAYDDSTMGSLYGLGFAWFLARLALAIVLGLVDLLLVAATFLAAVAYMFFGPTARNIVYGVEALVFVFFAFAGWAGLRLD</sequence>
<protein>
    <submittedName>
        <fullName evidence="3">Uncharacterized protein</fullName>
    </submittedName>
</protein>
<dbReference type="EMBL" id="JACHJB010000002">
    <property type="protein sequence ID" value="MBB6349488.1"/>
    <property type="molecule type" value="Genomic_DNA"/>
</dbReference>
<reference evidence="3 4" key="1">
    <citation type="submission" date="2020-08" db="EMBL/GenBank/DDBJ databases">
        <title>Sequencing the genomes of 1000 actinobacteria strains.</title>
        <authorList>
            <person name="Klenk H.-P."/>
        </authorList>
    </citation>
    <scope>NUCLEOTIDE SEQUENCE [LARGE SCALE GENOMIC DNA]</scope>
    <source>
        <strain evidence="3 4">DSM 45913</strain>
    </source>
</reference>
<gene>
    <name evidence="3" type="ORF">FHU36_006033</name>
</gene>
<evidence type="ECO:0000256" key="2">
    <source>
        <dbReference type="SAM" id="Phobius"/>
    </source>
</evidence>
<keyword evidence="4" id="KW-1185">Reference proteome</keyword>
<keyword evidence="2" id="KW-1133">Transmembrane helix</keyword>
<organism evidence="3 4">
    <name type="scientific">Nonomuraea muscovyensis</name>
    <dbReference type="NCBI Taxonomy" id="1124761"/>
    <lineage>
        <taxon>Bacteria</taxon>
        <taxon>Bacillati</taxon>
        <taxon>Actinomycetota</taxon>
        <taxon>Actinomycetes</taxon>
        <taxon>Streptosporangiales</taxon>
        <taxon>Streptosporangiaceae</taxon>
        <taxon>Nonomuraea</taxon>
    </lineage>
</organism>
<feature type="transmembrane region" description="Helical" evidence="2">
    <location>
        <begin position="223"/>
        <end position="250"/>
    </location>
</feature>
<proteinExistence type="predicted"/>
<dbReference type="AlphaFoldDB" id="A0A7X0EZ67"/>
<keyword evidence="2" id="KW-0812">Transmembrane</keyword>